<protein>
    <submittedName>
        <fullName evidence="1">Uncharacterized protein</fullName>
    </submittedName>
</protein>
<accession>H6SK80</accession>
<dbReference type="EMBL" id="HE663493">
    <property type="protein sequence ID" value="CCG08395.1"/>
    <property type="molecule type" value="Genomic_DNA"/>
</dbReference>
<organism evidence="1 2">
    <name type="scientific">Pararhodospirillum photometricum DSM 122</name>
    <dbReference type="NCBI Taxonomy" id="1150469"/>
    <lineage>
        <taxon>Bacteria</taxon>
        <taxon>Pseudomonadati</taxon>
        <taxon>Pseudomonadota</taxon>
        <taxon>Alphaproteobacteria</taxon>
        <taxon>Rhodospirillales</taxon>
        <taxon>Rhodospirillaceae</taxon>
        <taxon>Pararhodospirillum</taxon>
    </lineage>
</organism>
<reference evidence="1 2" key="1">
    <citation type="submission" date="2012-02" db="EMBL/GenBank/DDBJ databases">
        <title>Shotgun genome sequence of Phaeospirillum photometricum DSM 122.</title>
        <authorList>
            <person name="Duquesne K."/>
            <person name="Sturgis J."/>
        </authorList>
    </citation>
    <scope>NUCLEOTIDE SEQUENCE [LARGE SCALE GENOMIC DNA]</scope>
    <source>
        <strain evidence="2">DSM122</strain>
    </source>
</reference>
<dbReference type="KEGG" id="rpm:RSPPHO_01769"/>
<sequence>MPCLGSFWAAIWGTGLFELTLDRRGMDVKGTATLGGVPASLEWREAFSGDGVLSRYHARATVTEAQRQALGIVLPATQPPLATGDFKADVTVVREAGDRTTLDARLDLSPQALSLAALDWYKAPGASASARLLGRFTPGRATVDVNLTAEPGLELKVMVALDPETRAVRRLEVERAAVGQTWLTGAVDLTGPVPAFLVSDGVLDLEPVLKYRKTLPKDDPDTLPALTIDAGLRAVRMGERRVLERVSASLGRTNTHWRTALIRGTVQGGPPLSLTLGPSGEERAFSLVTEDGGAALRGLDVIDSLGGGALRVEGVIDDAGLARGRIDMTDFRLTQAPVLARLLSVAGLTGILDALAGPGIGFSVLRAPFVYKDPDLVLKDARAYGMALGLSARGTINLETDTLALEGTLAPAYAINRLVGQIPLVGQALVGGEGEGLIGVTYSVNGTLDDPRVGVNPLSALTPGFLRGIFGLFEGPAQQTAEPPLGGGQ</sequence>
<gene>
    <name evidence="1" type="ORF">RSPPHO_01769</name>
</gene>
<dbReference type="PATRIC" id="fig|1150469.3.peg.1999"/>
<name>H6SK80_PARPM</name>
<proteinExistence type="predicted"/>
<evidence type="ECO:0000313" key="1">
    <source>
        <dbReference type="EMBL" id="CCG08395.1"/>
    </source>
</evidence>
<dbReference type="HOGENOM" id="CLU_574757_0_0_5"/>
<dbReference type="Proteomes" id="UP000033220">
    <property type="component" value="Chromosome DSM 122"/>
</dbReference>
<keyword evidence="2" id="KW-1185">Reference proteome</keyword>
<dbReference type="STRING" id="1150469.RSPPHO_01769"/>
<dbReference type="eggNOG" id="COG3164">
    <property type="taxonomic scope" value="Bacteria"/>
</dbReference>
<dbReference type="AlphaFoldDB" id="H6SK80"/>
<evidence type="ECO:0000313" key="2">
    <source>
        <dbReference type="Proteomes" id="UP000033220"/>
    </source>
</evidence>